<dbReference type="Proteomes" id="UP000014605">
    <property type="component" value="Unassembled WGS sequence"/>
</dbReference>
<dbReference type="SUPFAM" id="SSF143011">
    <property type="entry name" value="RelE-like"/>
    <property type="match status" value="1"/>
</dbReference>
<proteinExistence type="inferred from homology"/>
<evidence type="ECO:0000256" key="1">
    <source>
        <dbReference type="ARBA" id="ARBA00006226"/>
    </source>
</evidence>
<dbReference type="GeneID" id="301462608"/>
<dbReference type="AlphaFoldDB" id="S3L954"/>
<protein>
    <submittedName>
        <fullName evidence="3">RelE/StbE family addiction module toxin</fullName>
    </submittedName>
</protein>
<evidence type="ECO:0000256" key="2">
    <source>
        <dbReference type="ARBA" id="ARBA00022649"/>
    </source>
</evidence>
<keyword evidence="4" id="KW-1185">Reference proteome</keyword>
<gene>
    <name evidence="3" type="ORF">HMPREF1222_01564</name>
</gene>
<dbReference type="HOGENOM" id="CLU_155761_0_0_12"/>
<accession>S3L954</accession>
<dbReference type="RefSeq" id="WP_016518941.1">
    <property type="nucleotide sequence ID" value="NZ_KE332512.1"/>
</dbReference>
<sequence>MYTIKLTQIAAEFITKLDGKSQQQIMEKIEVLKEYPLKVGKPLKGNLQDYRSIRSVGQRYRIIYQVKETEVEVIVVAVGIRRDGDKKNDIYELMKKLCGLLGVPYFFDIAIHQVPPDVPIRKPLERRHLLMMLF</sequence>
<dbReference type="PANTHER" id="PTHR35601">
    <property type="entry name" value="TOXIN RELE"/>
    <property type="match status" value="1"/>
</dbReference>
<dbReference type="PANTHER" id="PTHR35601:SF1">
    <property type="entry name" value="TOXIN RELE"/>
    <property type="match status" value="1"/>
</dbReference>
<dbReference type="Gene3D" id="3.30.2310.20">
    <property type="entry name" value="RelE-like"/>
    <property type="match status" value="1"/>
</dbReference>
<keyword evidence="2" id="KW-1277">Toxin-antitoxin system</keyword>
<comment type="similarity">
    <text evidence="1">Belongs to the RelE toxin family.</text>
</comment>
<evidence type="ECO:0000313" key="4">
    <source>
        <dbReference type="Proteomes" id="UP000014605"/>
    </source>
</evidence>
<evidence type="ECO:0000313" key="3">
    <source>
        <dbReference type="EMBL" id="EPF46983.1"/>
    </source>
</evidence>
<organism evidence="3 4">
    <name type="scientific">Treponema vincentii F0403</name>
    <dbReference type="NCBI Taxonomy" id="1125702"/>
    <lineage>
        <taxon>Bacteria</taxon>
        <taxon>Pseudomonadati</taxon>
        <taxon>Spirochaetota</taxon>
        <taxon>Spirochaetia</taxon>
        <taxon>Spirochaetales</taxon>
        <taxon>Treponemataceae</taxon>
        <taxon>Treponema</taxon>
    </lineage>
</organism>
<dbReference type="InterPro" id="IPR035093">
    <property type="entry name" value="RelE/ParE_toxin_dom_sf"/>
</dbReference>
<dbReference type="Pfam" id="PF05016">
    <property type="entry name" value="ParE_toxin"/>
    <property type="match status" value="1"/>
</dbReference>
<dbReference type="InterPro" id="IPR007712">
    <property type="entry name" value="RelE/ParE_toxin"/>
</dbReference>
<reference evidence="3 4" key="1">
    <citation type="submission" date="2013-04" db="EMBL/GenBank/DDBJ databases">
        <title>The Genome Sequence of Treponema vincentii F0403.</title>
        <authorList>
            <consortium name="The Broad Institute Genomics Platform"/>
            <person name="Earl A."/>
            <person name="Ward D."/>
            <person name="Feldgarden M."/>
            <person name="Gevers D."/>
            <person name="Leonetti C."/>
            <person name="Izard J."/>
            <person name="Walker B."/>
            <person name="Young S."/>
            <person name="Zeng Q."/>
            <person name="Gargeya S."/>
            <person name="Fitzgerald M."/>
            <person name="Haas B."/>
            <person name="Abouelleil A."/>
            <person name="Allen A.W."/>
            <person name="Alvarado L."/>
            <person name="Arachchi H.M."/>
            <person name="Berlin A.M."/>
            <person name="Chapman S.B."/>
            <person name="Gainer-Dewar J."/>
            <person name="Goldberg J."/>
            <person name="Griggs A."/>
            <person name="Gujja S."/>
            <person name="Hansen M."/>
            <person name="Howarth C."/>
            <person name="Imamovic A."/>
            <person name="Ireland A."/>
            <person name="Larimer J."/>
            <person name="McCowan C."/>
            <person name="Murphy C."/>
            <person name="Pearson M."/>
            <person name="Poon T.W."/>
            <person name="Priest M."/>
            <person name="Roberts A."/>
            <person name="Saif S."/>
            <person name="Shea T."/>
            <person name="Sisk P."/>
            <person name="Sykes S."/>
            <person name="Wortman J."/>
            <person name="Nusbaum C."/>
            <person name="Birren B."/>
        </authorList>
    </citation>
    <scope>NUCLEOTIDE SEQUENCE [LARGE SCALE GENOMIC DNA]</scope>
    <source>
        <strain evidence="3 4">F0403</strain>
    </source>
</reference>
<dbReference type="EMBL" id="ATFC01000008">
    <property type="protein sequence ID" value="EPF46983.1"/>
    <property type="molecule type" value="Genomic_DNA"/>
</dbReference>
<comment type="caution">
    <text evidence="3">The sequence shown here is derived from an EMBL/GenBank/DDBJ whole genome shotgun (WGS) entry which is preliminary data.</text>
</comment>
<name>S3L954_9SPIR</name>